<dbReference type="AlphaFoldDB" id="A0A9N7MQH4"/>
<dbReference type="EMBL" id="CACSLK010010849">
    <property type="protein sequence ID" value="CAA0812636.1"/>
    <property type="molecule type" value="Genomic_DNA"/>
</dbReference>
<evidence type="ECO:0000313" key="2">
    <source>
        <dbReference type="EMBL" id="CAA0812636.1"/>
    </source>
</evidence>
<keyword evidence="1" id="KW-0472">Membrane</keyword>
<accession>A0A9N7MQH4</accession>
<feature type="transmembrane region" description="Helical" evidence="1">
    <location>
        <begin position="13"/>
        <end position="33"/>
    </location>
</feature>
<name>A0A9N7MQH4_STRHE</name>
<reference evidence="2" key="1">
    <citation type="submission" date="2019-12" db="EMBL/GenBank/DDBJ databases">
        <authorList>
            <person name="Scholes J."/>
        </authorList>
    </citation>
    <scope>NUCLEOTIDE SEQUENCE</scope>
</reference>
<keyword evidence="3" id="KW-1185">Reference proteome</keyword>
<gene>
    <name evidence="2" type="ORF">SHERM_13218</name>
</gene>
<feature type="non-terminal residue" evidence="2">
    <location>
        <position position="1"/>
    </location>
</feature>
<evidence type="ECO:0000313" key="3">
    <source>
        <dbReference type="Proteomes" id="UP001153555"/>
    </source>
</evidence>
<sequence length="85" mass="9905">RHQHYLSVQQFRWGLRLSTTLFIITLPCPRYVFSVSARNGRRSILGSSGPSVPTRVCTWCPVRRQMFSSDVTYVTTWLRSRDQLS</sequence>
<organism evidence="2 3">
    <name type="scientific">Striga hermonthica</name>
    <name type="common">Purple witchweed</name>
    <name type="synonym">Buchnera hermonthica</name>
    <dbReference type="NCBI Taxonomy" id="68872"/>
    <lineage>
        <taxon>Eukaryota</taxon>
        <taxon>Viridiplantae</taxon>
        <taxon>Streptophyta</taxon>
        <taxon>Embryophyta</taxon>
        <taxon>Tracheophyta</taxon>
        <taxon>Spermatophyta</taxon>
        <taxon>Magnoliopsida</taxon>
        <taxon>eudicotyledons</taxon>
        <taxon>Gunneridae</taxon>
        <taxon>Pentapetalae</taxon>
        <taxon>asterids</taxon>
        <taxon>lamiids</taxon>
        <taxon>Lamiales</taxon>
        <taxon>Orobanchaceae</taxon>
        <taxon>Buchnereae</taxon>
        <taxon>Striga</taxon>
    </lineage>
</organism>
<dbReference type="Proteomes" id="UP001153555">
    <property type="component" value="Unassembled WGS sequence"/>
</dbReference>
<proteinExistence type="predicted"/>
<comment type="caution">
    <text evidence="2">The sequence shown here is derived from an EMBL/GenBank/DDBJ whole genome shotgun (WGS) entry which is preliminary data.</text>
</comment>
<keyword evidence="1" id="KW-0812">Transmembrane</keyword>
<evidence type="ECO:0000256" key="1">
    <source>
        <dbReference type="SAM" id="Phobius"/>
    </source>
</evidence>
<keyword evidence="1" id="KW-1133">Transmembrane helix</keyword>
<protein>
    <submittedName>
        <fullName evidence="2">Uncharacterized protein</fullName>
    </submittedName>
</protein>
<feature type="non-terminal residue" evidence="2">
    <location>
        <position position="85"/>
    </location>
</feature>